<sequence length="158" mass="17784">MAKADKARYEREMKTYIAPQGETTKKLKDPSAPKRPPSAFFVLCSEYCPQIKGQHPGVSIGDVTKELGETEDDTAAGDTQPYEKETAERKENYDKDIAAYHAKGKPDAAKKGVVKAEKNKKEKEEEEKEKDDDDKLVLVQFFSLSVKHLSPLYTTHSF</sequence>
<organism evidence="5 6">
    <name type="scientific">Rhinolophus ferrumequinum</name>
    <name type="common">Greater horseshoe bat</name>
    <dbReference type="NCBI Taxonomy" id="59479"/>
    <lineage>
        <taxon>Eukaryota</taxon>
        <taxon>Metazoa</taxon>
        <taxon>Chordata</taxon>
        <taxon>Craniata</taxon>
        <taxon>Vertebrata</taxon>
        <taxon>Euteleostomi</taxon>
        <taxon>Mammalia</taxon>
        <taxon>Eutheria</taxon>
        <taxon>Laurasiatheria</taxon>
        <taxon>Chiroptera</taxon>
        <taxon>Yinpterochiroptera</taxon>
        <taxon>Rhinolophoidea</taxon>
        <taxon>Rhinolophidae</taxon>
        <taxon>Rhinolophinae</taxon>
        <taxon>Rhinolophus</taxon>
    </lineage>
</organism>
<dbReference type="AlphaFoldDB" id="A0A7J7UJL3"/>
<dbReference type="GO" id="GO:0005634">
    <property type="term" value="C:nucleus"/>
    <property type="evidence" value="ECO:0007669"/>
    <property type="project" value="UniProtKB-UniRule"/>
</dbReference>
<accession>A0A7J7UJL3</accession>
<dbReference type="InterPro" id="IPR050342">
    <property type="entry name" value="HMGB"/>
</dbReference>
<feature type="domain" description="HMG box" evidence="4">
    <location>
        <begin position="33"/>
        <end position="101"/>
    </location>
</feature>
<dbReference type="InterPro" id="IPR036910">
    <property type="entry name" value="HMG_box_dom_sf"/>
</dbReference>
<evidence type="ECO:0000313" key="5">
    <source>
        <dbReference type="EMBL" id="KAF6313038.1"/>
    </source>
</evidence>
<evidence type="ECO:0000313" key="6">
    <source>
        <dbReference type="Proteomes" id="UP000585614"/>
    </source>
</evidence>
<dbReference type="Gene3D" id="1.10.30.10">
    <property type="entry name" value="High mobility group box domain"/>
    <property type="match status" value="1"/>
</dbReference>
<evidence type="ECO:0000256" key="1">
    <source>
        <dbReference type="ARBA" id="ARBA00023125"/>
    </source>
</evidence>
<dbReference type="Proteomes" id="UP000585614">
    <property type="component" value="Unassembled WGS sequence"/>
</dbReference>
<dbReference type="GO" id="GO:0003677">
    <property type="term" value="F:DNA binding"/>
    <property type="evidence" value="ECO:0007669"/>
    <property type="project" value="UniProtKB-UniRule"/>
</dbReference>
<evidence type="ECO:0000259" key="4">
    <source>
        <dbReference type="PROSITE" id="PS50118"/>
    </source>
</evidence>
<gene>
    <name evidence="5" type="ORF">mRhiFer1_008564</name>
</gene>
<dbReference type="SMART" id="SM00398">
    <property type="entry name" value="HMG"/>
    <property type="match status" value="1"/>
</dbReference>
<dbReference type="CDD" id="cd21979">
    <property type="entry name" value="HMG-box_HMGB_rpt2"/>
    <property type="match status" value="1"/>
</dbReference>
<dbReference type="InterPro" id="IPR009071">
    <property type="entry name" value="HMG_box_dom"/>
</dbReference>
<feature type="region of interest" description="Disordered" evidence="3">
    <location>
        <begin position="52"/>
        <end position="132"/>
    </location>
</feature>
<feature type="DNA-binding region" description="HMG box" evidence="2">
    <location>
        <begin position="33"/>
        <end position="101"/>
    </location>
</feature>
<protein>
    <recommendedName>
        <fullName evidence="4">HMG box domain-containing protein</fullName>
    </recommendedName>
</protein>
<evidence type="ECO:0000256" key="2">
    <source>
        <dbReference type="PROSITE-ProRule" id="PRU00267"/>
    </source>
</evidence>
<dbReference type="PANTHER" id="PTHR48112:SF35">
    <property type="entry name" value="HIGH MOBILITY GROUP PROTEIN B1"/>
    <property type="match status" value="1"/>
</dbReference>
<dbReference type="PRINTS" id="PR00886">
    <property type="entry name" value="HIGHMOBLTY12"/>
</dbReference>
<dbReference type="PANTHER" id="PTHR48112">
    <property type="entry name" value="HIGH MOBILITY GROUP PROTEIN DSP1"/>
    <property type="match status" value="1"/>
</dbReference>
<dbReference type="SUPFAM" id="SSF47095">
    <property type="entry name" value="HMG-box"/>
    <property type="match status" value="1"/>
</dbReference>
<dbReference type="GO" id="GO:0006357">
    <property type="term" value="P:regulation of transcription by RNA polymerase II"/>
    <property type="evidence" value="ECO:0007669"/>
    <property type="project" value="TreeGrafter"/>
</dbReference>
<feature type="region of interest" description="Disordered" evidence="3">
    <location>
        <begin position="1"/>
        <end position="35"/>
    </location>
</feature>
<comment type="caution">
    <text evidence="5">The sequence shown here is derived from an EMBL/GenBank/DDBJ whole genome shotgun (WGS) entry which is preliminary data.</text>
</comment>
<reference evidence="5 6" key="1">
    <citation type="journal article" date="2020" name="Nature">
        <title>Six reference-quality genomes reveal evolution of bat adaptations.</title>
        <authorList>
            <person name="Jebb D."/>
            <person name="Huang Z."/>
            <person name="Pippel M."/>
            <person name="Hughes G.M."/>
            <person name="Lavrichenko K."/>
            <person name="Devanna P."/>
            <person name="Winkler S."/>
            <person name="Jermiin L.S."/>
            <person name="Skirmuntt E.C."/>
            <person name="Katzourakis A."/>
            <person name="Burkitt-Gray L."/>
            <person name="Ray D.A."/>
            <person name="Sullivan K.A.M."/>
            <person name="Roscito J.G."/>
            <person name="Kirilenko B.M."/>
            <person name="Davalos L.M."/>
            <person name="Corthals A.P."/>
            <person name="Power M.L."/>
            <person name="Jones G."/>
            <person name="Ransome R.D."/>
            <person name="Dechmann D.K.N."/>
            <person name="Locatelli A.G."/>
            <person name="Puechmaille S.J."/>
            <person name="Fedrigo O."/>
            <person name="Jarvis E.D."/>
            <person name="Hiller M."/>
            <person name="Vernes S.C."/>
            <person name="Myers E.W."/>
            <person name="Teeling E.C."/>
        </authorList>
    </citation>
    <scope>NUCLEOTIDE SEQUENCE [LARGE SCALE GENOMIC DNA]</scope>
    <source>
        <strain evidence="5">MRhiFer1</strain>
        <tissue evidence="5">Lung</tissue>
    </source>
</reference>
<feature type="compositionally biased region" description="Basic and acidic residues" evidence="3">
    <location>
        <begin position="1"/>
        <end position="14"/>
    </location>
</feature>
<feature type="compositionally biased region" description="Basic and acidic residues" evidence="3">
    <location>
        <begin position="23"/>
        <end position="32"/>
    </location>
</feature>
<name>A0A7J7UJL3_RHIFE</name>
<keyword evidence="1 2" id="KW-0238">DNA-binding</keyword>
<feature type="compositionally biased region" description="Basic and acidic residues" evidence="3">
    <location>
        <begin position="81"/>
        <end position="123"/>
    </location>
</feature>
<proteinExistence type="predicted"/>
<dbReference type="EMBL" id="JACAGC010000016">
    <property type="protein sequence ID" value="KAF6313038.1"/>
    <property type="molecule type" value="Genomic_DNA"/>
</dbReference>
<keyword evidence="2" id="KW-0539">Nucleus</keyword>
<dbReference type="PROSITE" id="PS50118">
    <property type="entry name" value="HMG_BOX_2"/>
    <property type="match status" value="1"/>
</dbReference>
<evidence type="ECO:0000256" key="3">
    <source>
        <dbReference type="SAM" id="MobiDB-lite"/>
    </source>
</evidence>
<dbReference type="Pfam" id="PF00505">
    <property type="entry name" value="HMG_box"/>
    <property type="match status" value="1"/>
</dbReference>